<dbReference type="RefSeq" id="WP_073381614.1">
    <property type="nucleotide sequence ID" value="NZ_FQZK01000017.1"/>
</dbReference>
<name>A0A1M6RBS1_9ACTN</name>
<dbReference type="EMBL" id="FQZK01000017">
    <property type="protein sequence ID" value="SHK29935.1"/>
    <property type="molecule type" value="Genomic_DNA"/>
</dbReference>
<protein>
    <submittedName>
        <fullName evidence="1">Uncharacterized protein</fullName>
    </submittedName>
</protein>
<proteinExistence type="predicted"/>
<evidence type="ECO:0000313" key="2">
    <source>
        <dbReference type="Proteomes" id="UP000184452"/>
    </source>
</evidence>
<dbReference type="Proteomes" id="UP000184452">
    <property type="component" value="Unassembled WGS sequence"/>
</dbReference>
<dbReference type="OrthoDB" id="3214648at2"/>
<dbReference type="STRING" id="758803.SAMN05421803_11740"/>
<keyword evidence="2" id="KW-1185">Reference proteome</keyword>
<organism evidence="1 2">
    <name type="scientific">Nocardiopsis flavescens</name>
    <dbReference type="NCBI Taxonomy" id="758803"/>
    <lineage>
        <taxon>Bacteria</taxon>
        <taxon>Bacillati</taxon>
        <taxon>Actinomycetota</taxon>
        <taxon>Actinomycetes</taxon>
        <taxon>Streptosporangiales</taxon>
        <taxon>Nocardiopsidaceae</taxon>
        <taxon>Nocardiopsis</taxon>
    </lineage>
</organism>
<sequence length="68" mass="7529">MAWTWRYHEADGADPLAGDLPAESFTSRGDAESWLGENWAELTEGGVDRVVLLEDGKEVYTMSLEPAE</sequence>
<accession>A0A1M6RBS1</accession>
<evidence type="ECO:0000313" key="1">
    <source>
        <dbReference type="EMBL" id="SHK29935.1"/>
    </source>
</evidence>
<dbReference type="AlphaFoldDB" id="A0A1M6RBS1"/>
<reference evidence="1 2" key="1">
    <citation type="submission" date="2016-11" db="EMBL/GenBank/DDBJ databases">
        <authorList>
            <person name="Jaros S."/>
            <person name="Januszkiewicz K."/>
            <person name="Wedrychowicz H."/>
        </authorList>
    </citation>
    <scope>NUCLEOTIDE SEQUENCE [LARGE SCALE GENOMIC DNA]</scope>
    <source>
        <strain evidence="1 2">CGMCC 4.5723</strain>
    </source>
</reference>
<gene>
    <name evidence="1" type="ORF">SAMN05421803_11740</name>
</gene>